<dbReference type="CDD" id="cd04301">
    <property type="entry name" value="NAT_SF"/>
    <property type="match status" value="1"/>
</dbReference>
<sequence length="174" mass="18767">MPLLIRDCRADDIPAIAAIYGHAVIHGCASFELEPPGEAEMTRRRAAILAGGFPYLVAEQDGIVVGYSYAASYRPRPAYRFSVEDSIYVAPDRQRQGIAQALLQALIGRCEQAGFRLMVAVIGDSANHPSIRLHEANGFTRAGLLPAVGWKHGRWVDSVLMTRPLGAGADTPPA</sequence>
<evidence type="ECO:0000313" key="3">
    <source>
        <dbReference type="Proteomes" id="UP000325255"/>
    </source>
</evidence>
<keyword evidence="3" id="KW-1185">Reference proteome</keyword>
<dbReference type="EMBL" id="VWPK01000107">
    <property type="protein sequence ID" value="KAA5608097.1"/>
    <property type="molecule type" value="Genomic_DNA"/>
</dbReference>
<dbReference type="InterPro" id="IPR016181">
    <property type="entry name" value="Acyl_CoA_acyltransferase"/>
</dbReference>
<proteinExistence type="predicted"/>
<reference evidence="2 3" key="1">
    <citation type="submission" date="2019-09" db="EMBL/GenBank/DDBJ databases">
        <title>Genome sequence of Rhodovastum atsumiense, a diverse member of the Acetobacteraceae family of non-sulfur purple photosynthetic bacteria.</title>
        <authorList>
            <person name="Meyer T."/>
            <person name="Kyndt J."/>
        </authorList>
    </citation>
    <scope>NUCLEOTIDE SEQUENCE [LARGE SCALE GENOMIC DNA]</scope>
    <source>
        <strain evidence="2 3">DSM 21279</strain>
    </source>
</reference>
<organism evidence="2 3">
    <name type="scientific">Rhodovastum atsumiense</name>
    <dbReference type="NCBI Taxonomy" id="504468"/>
    <lineage>
        <taxon>Bacteria</taxon>
        <taxon>Pseudomonadati</taxon>
        <taxon>Pseudomonadota</taxon>
        <taxon>Alphaproteobacteria</taxon>
        <taxon>Acetobacterales</taxon>
        <taxon>Acetobacteraceae</taxon>
        <taxon>Rhodovastum</taxon>
    </lineage>
</organism>
<evidence type="ECO:0000313" key="2">
    <source>
        <dbReference type="EMBL" id="KAA5608097.1"/>
    </source>
</evidence>
<dbReference type="Gene3D" id="3.40.630.30">
    <property type="match status" value="1"/>
</dbReference>
<name>A0A5M6IJN1_9PROT</name>
<dbReference type="SUPFAM" id="SSF55729">
    <property type="entry name" value="Acyl-CoA N-acyltransferases (Nat)"/>
    <property type="match status" value="1"/>
</dbReference>
<dbReference type="PANTHER" id="PTHR43072:SF8">
    <property type="entry name" value="ACYLTRANSFERASE FABY-RELATED"/>
    <property type="match status" value="1"/>
</dbReference>
<dbReference type="AlphaFoldDB" id="A0A5M6IJN1"/>
<dbReference type="OrthoDB" id="5459937at2"/>
<dbReference type="Pfam" id="PF00583">
    <property type="entry name" value="Acetyltransf_1"/>
    <property type="match status" value="1"/>
</dbReference>
<dbReference type="GO" id="GO:0016747">
    <property type="term" value="F:acyltransferase activity, transferring groups other than amino-acyl groups"/>
    <property type="evidence" value="ECO:0007669"/>
    <property type="project" value="InterPro"/>
</dbReference>
<feature type="domain" description="N-acetyltransferase" evidence="1">
    <location>
        <begin position="3"/>
        <end position="166"/>
    </location>
</feature>
<dbReference type="Proteomes" id="UP000325255">
    <property type="component" value="Unassembled WGS sequence"/>
</dbReference>
<protein>
    <submittedName>
        <fullName evidence="2">N-acetyltransferase family protein</fullName>
    </submittedName>
</protein>
<dbReference type="PROSITE" id="PS51186">
    <property type="entry name" value="GNAT"/>
    <property type="match status" value="1"/>
</dbReference>
<dbReference type="PANTHER" id="PTHR43072">
    <property type="entry name" value="N-ACETYLTRANSFERASE"/>
    <property type="match status" value="1"/>
</dbReference>
<keyword evidence="2" id="KW-0808">Transferase</keyword>
<dbReference type="RefSeq" id="WP_150045685.1">
    <property type="nucleotide sequence ID" value="NZ_OW485601.1"/>
</dbReference>
<evidence type="ECO:0000259" key="1">
    <source>
        <dbReference type="PROSITE" id="PS51186"/>
    </source>
</evidence>
<comment type="caution">
    <text evidence="2">The sequence shown here is derived from an EMBL/GenBank/DDBJ whole genome shotgun (WGS) entry which is preliminary data.</text>
</comment>
<accession>A0A5M6IJN1</accession>
<gene>
    <name evidence="2" type="ORF">F1189_30735</name>
</gene>
<dbReference type="InterPro" id="IPR000182">
    <property type="entry name" value="GNAT_dom"/>
</dbReference>